<dbReference type="SMART" id="SM00292">
    <property type="entry name" value="BRCT"/>
    <property type="match status" value="3"/>
</dbReference>
<dbReference type="Pfam" id="PF16770">
    <property type="entry name" value="RTT107_BRCT_5"/>
    <property type="match status" value="1"/>
</dbReference>
<feature type="compositionally biased region" description="Basic and acidic residues" evidence="1">
    <location>
        <begin position="1132"/>
        <end position="1145"/>
    </location>
</feature>
<dbReference type="PROSITE" id="PS50172">
    <property type="entry name" value="BRCT"/>
    <property type="match status" value="2"/>
</dbReference>
<feature type="region of interest" description="Disordered" evidence="1">
    <location>
        <begin position="1116"/>
        <end position="1168"/>
    </location>
</feature>
<dbReference type="STRING" id="246404.A0A507FES3"/>
<dbReference type="Gene3D" id="1.20.890.10">
    <property type="entry name" value="cAMP-dependent protein kinase regulatory subunit, dimerization-anchoring domain"/>
    <property type="match status" value="1"/>
</dbReference>
<feature type="domain" description="BRCT" evidence="2">
    <location>
        <begin position="51"/>
        <end position="135"/>
    </location>
</feature>
<dbReference type="InterPro" id="IPR049630">
    <property type="entry name" value="DYDC-like_DD"/>
</dbReference>
<evidence type="ECO:0000259" key="2">
    <source>
        <dbReference type="PROSITE" id="PS50172"/>
    </source>
</evidence>
<organism evidence="3 4">
    <name type="scientific">Chytriomyces confervae</name>
    <dbReference type="NCBI Taxonomy" id="246404"/>
    <lineage>
        <taxon>Eukaryota</taxon>
        <taxon>Fungi</taxon>
        <taxon>Fungi incertae sedis</taxon>
        <taxon>Chytridiomycota</taxon>
        <taxon>Chytridiomycota incertae sedis</taxon>
        <taxon>Chytridiomycetes</taxon>
        <taxon>Chytridiales</taxon>
        <taxon>Chytriomycetaceae</taxon>
        <taxon>Chytriomyces</taxon>
    </lineage>
</organism>
<evidence type="ECO:0000313" key="4">
    <source>
        <dbReference type="Proteomes" id="UP000320333"/>
    </source>
</evidence>
<feature type="region of interest" description="Disordered" evidence="1">
    <location>
        <begin position="1188"/>
        <end position="1235"/>
    </location>
</feature>
<feature type="compositionally biased region" description="Low complexity" evidence="1">
    <location>
        <begin position="522"/>
        <end position="536"/>
    </location>
</feature>
<evidence type="ECO:0000313" key="3">
    <source>
        <dbReference type="EMBL" id="TPX74734.1"/>
    </source>
</evidence>
<dbReference type="PANTHER" id="PTHR47667:SF1">
    <property type="entry name" value="REGULATOR OF TY1 TRANSPOSITION PROTEIN 107"/>
    <property type="match status" value="1"/>
</dbReference>
<gene>
    <name evidence="3" type="ORF">CcCBS67573_g04005</name>
</gene>
<sequence>MRIVCSGHSRDKLEAIAKILGVSVELASVADDDTDAVAISITDKAAIFGSVRAFGGQYRTELTPDTTHLVTLTMTPPITKTALAQSKLPQPFDHPHLIKSTSNEPTGNGLKLILPHYFDDCVKVKRRVHEDLYLFPEPKLFAVWDDVGPLGSASGCAASFMTQDTSLVSDDVEFLKDHIVFIHTDCETLVTARMRQDVEKFGGTLSVAFSSLVTIAILLERDGDEYIQSEKNGKLVGTPRWLKEILRQRQITSPKEKALHYPRPAPLESFQNLRICATNYVGQCRADIETMITDLGAIYTRQMTRENTHVICARPYSEKHAHALEWDLTVVNHLWLEDCYSQRNLMNPARNSYLYYPPFLPRIVGNTHIPSEQIAASLASAEKRLKASRSGTKMGSAKHAKKDVISAEKVDSSFQEEIHEAMVGNDTTLLEDAAEDPIDGGVEVPNVVAKLSPQKPPTRKYSSLSKKKSVLRESTGSAHDVNAGNQATPRAASNNVSTTSTTAGKRTPPGNAPTSLRGFGGASAKSSPASSHSVKPKLLFMDNRSVGELEEAPHLPGLIKLPSVKSKSSAATPVSLTSLKESMKPGTPSIRINLAKTNSALLSARSTTRDGASVPESALSKLQKPLSKMTSSAAIIVDLDPDSPVDEEERERAVVETVARSLSLKSTRKSESFLFSRTSAVSTGSAGGLKRRRSDGVDKVSALQVAGGARAGDKRMKMEVAVICTGGTRIEKAVWKEAQNSLGVRDAPNLEACTHLVTNKIVRTEKFIGAITLGKQIVTGEWVAQSVRNGHWMKPSDFRPVDDSPEYSAFSIDSALALAQKRKLLEGYNVYATPQVNPDVSTIKRLVEYAGGKMIKPISQRKLASGDIRMFTLPSRNISGIHSSSPSGGFASSAESSMSGEVDASKVLIITCEADQAGYHERLRSFGFQLYSVEVLIGGLMHQRLDLEDFHLKITLIMPRFASSSNSSAPSSKAITPAPFNLLKTPASNQESQYLQAAVGKALVAGITQILATRCEDPVDALGRFLLKHYETSIHIEAASAKKSRFEAELKRMGRDADVTEKDESEFVPQDWAMTPAQVAAIFQAPSPPLPPTPHAPVSKAVSRGLSAVVDQEGKEAPLTAPHEQNEDNAAVEEKERVLDEKAEQDVNGTEFNEAAEEVPPAPVEVTDQALELKQDDSEIDQTISHLEETSLEIDSSVVPEAEPIPEAAVAEEAHEVQASDEPGASDEPAAAEEE</sequence>
<dbReference type="InterPro" id="IPR053036">
    <property type="entry name" value="CellCycle_DNARepair_Reg"/>
</dbReference>
<dbReference type="OrthoDB" id="342264at2759"/>
<feature type="compositionally biased region" description="Low complexity" evidence="1">
    <location>
        <begin position="1198"/>
        <end position="1211"/>
    </location>
</feature>
<evidence type="ECO:0000256" key="1">
    <source>
        <dbReference type="SAM" id="MobiDB-lite"/>
    </source>
</evidence>
<feature type="compositionally biased region" description="Polar residues" evidence="1">
    <location>
        <begin position="472"/>
        <end position="488"/>
    </location>
</feature>
<proteinExistence type="predicted"/>
<dbReference type="PANTHER" id="PTHR47667">
    <property type="entry name" value="REGULATOR OF TY1 TRANSPOSITION PROTEIN 107"/>
    <property type="match status" value="1"/>
</dbReference>
<dbReference type="AlphaFoldDB" id="A0A507FES3"/>
<feature type="domain" description="BRCT" evidence="2">
    <location>
        <begin position="265"/>
        <end position="353"/>
    </location>
</feature>
<dbReference type="EMBL" id="QEAP01000111">
    <property type="protein sequence ID" value="TPX74734.1"/>
    <property type="molecule type" value="Genomic_DNA"/>
</dbReference>
<reference evidence="3 4" key="1">
    <citation type="journal article" date="2019" name="Sci. Rep.">
        <title>Comparative genomics of chytrid fungi reveal insights into the obligate biotrophic and pathogenic lifestyle of Synchytrium endobioticum.</title>
        <authorList>
            <person name="van de Vossenberg B.T.L.H."/>
            <person name="Warris S."/>
            <person name="Nguyen H.D.T."/>
            <person name="van Gent-Pelzer M.P.E."/>
            <person name="Joly D.L."/>
            <person name="van de Geest H.C."/>
            <person name="Bonants P.J.M."/>
            <person name="Smith D.S."/>
            <person name="Levesque C.A."/>
            <person name="van der Lee T.A.J."/>
        </authorList>
    </citation>
    <scope>NUCLEOTIDE SEQUENCE [LARGE SCALE GENOMIC DNA]</scope>
    <source>
        <strain evidence="3 4">CBS 675.73</strain>
    </source>
</reference>
<protein>
    <recommendedName>
        <fullName evidence="2">BRCT domain-containing protein</fullName>
    </recommendedName>
</protein>
<dbReference type="CDD" id="cd18432">
    <property type="entry name" value="BRCT_PAXIP1_rpt6_like"/>
    <property type="match status" value="1"/>
</dbReference>
<feature type="compositionally biased region" description="Low complexity" evidence="1">
    <location>
        <begin position="491"/>
        <end position="503"/>
    </location>
</feature>
<dbReference type="Pfam" id="PF12738">
    <property type="entry name" value="PTCB-BRCT"/>
    <property type="match status" value="1"/>
</dbReference>
<feature type="region of interest" description="Disordered" evidence="1">
    <location>
        <begin position="450"/>
        <end position="536"/>
    </location>
</feature>
<dbReference type="CDD" id="cd22966">
    <property type="entry name" value="DD_DYDC-like"/>
    <property type="match status" value="1"/>
</dbReference>
<dbReference type="SUPFAM" id="SSF52113">
    <property type="entry name" value="BRCT domain"/>
    <property type="match status" value="3"/>
</dbReference>
<keyword evidence="4" id="KW-1185">Reference proteome</keyword>
<dbReference type="Proteomes" id="UP000320333">
    <property type="component" value="Unassembled WGS sequence"/>
</dbReference>
<dbReference type="InterPro" id="IPR036420">
    <property type="entry name" value="BRCT_dom_sf"/>
</dbReference>
<name>A0A507FES3_9FUNG</name>
<comment type="caution">
    <text evidence="3">The sequence shown here is derived from an EMBL/GenBank/DDBJ whole genome shotgun (WGS) entry which is preliminary data.</text>
</comment>
<accession>A0A507FES3</accession>
<dbReference type="InterPro" id="IPR001357">
    <property type="entry name" value="BRCT_dom"/>
</dbReference>
<dbReference type="Gene3D" id="3.40.50.10190">
    <property type="entry name" value="BRCT domain"/>
    <property type="match status" value="4"/>
</dbReference>